<dbReference type="InterPro" id="IPR044992">
    <property type="entry name" value="ChyE-like"/>
</dbReference>
<dbReference type="InterPro" id="IPR029062">
    <property type="entry name" value="Class_I_gatase-like"/>
</dbReference>
<evidence type="ECO:0000313" key="2">
    <source>
        <dbReference type="EMBL" id="KAA8915198.1"/>
    </source>
</evidence>
<dbReference type="OrthoDB" id="92161at2759"/>
<accession>A0A642V5B0</accession>
<organism evidence="2 3">
    <name type="scientific">Trichomonascus ciferrii</name>
    <dbReference type="NCBI Taxonomy" id="44093"/>
    <lineage>
        <taxon>Eukaryota</taxon>
        <taxon>Fungi</taxon>
        <taxon>Dikarya</taxon>
        <taxon>Ascomycota</taxon>
        <taxon>Saccharomycotina</taxon>
        <taxon>Dipodascomycetes</taxon>
        <taxon>Dipodascales</taxon>
        <taxon>Trichomonascaceae</taxon>
        <taxon>Trichomonascus</taxon>
        <taxon>Trichomonascus ciferrii complex</taxon>
    </lineage>
</organism>
<dbReference type="VEuPathDB" id="FungiDB:TRICI_002555"/>
<dbReference type="Gene3D" id="3.40.50.880">
    <property type="match status" value="1"/>
</dbReference>
<dbReference type="Proteomes" id="UP000761534">
    <property type="component" value="Unassembled WGS sequence"/>
</dbReference>
<gene>
    <name evidence="2" type="ORF">TRICI_002555</name>
</gene>
<sequence>MVRKVAILETDTPVDKIRERYNGGYGVLFQRLFEECGVASDVAFEYYQVVDQEDNYPALDGVDTILITGSKHCCFGEDSWIQKLVDYTSKALKHPQVKVIGICFGHQIVGRALGARTGQNPKGWEVASTEVTLTDFGKQLFGDIHGSDKMFISQMHRDIVLDIPEGTQLVAYNDVCEIQGLYIPHKLITFQGHPEYDGETVRDIVDVRESLGVFSKEYAEECRARSKLPQDGTHIARRCLQDLNLSS</sequence>
<dbReference type="SUPFAM" id="SSF52317">
    <property type="entry name" value="Class I glutamine amidotransferase-like"/>
    <property type="match status" value="1"/>
</dbReference>
<feature type="domain" description="Glutamine amidotransferase" evidence="1">
    <location>
        <begin position="55"/>
        <end position="198"/>
    </location>
</feature>
<protein>
    <recommendedName>
        <fullName evidence="1">Glutamine amidotransferase domain-containing protein</fullName>
    </recommendedName>
</protein>
<comment type="caution">
    <text evidence="2">The sequence shown here is derived from an EMBL/GenBank/DDBJ whole genome shotgun (WGS) entry which is preliminary data.</text>
</comment>
<dbReference type="PROSITE" id="PS51273">
    <property type="entry name" value="GATASE_TYPE_1"/>
    <property type="match status" value="1"/>
</dbReference>
<dbReference type="GO" id="GO:0005634">
    <property type="term" value="C:nucleus"/>
    <property type="evidence" value="ECO:0007669"/>
    <property type="project" value="TreeGrafter"/>
</dbReference>
<dbReference type="PANTHER" id="PTHR42695">
    <property type="entry name" value="GLUTAMINE AMIDOTRANSFERASE YLR126C-RELATED"/>
    <property type="match status" value="1"/>
</dbReference>
<name>A0A642V5B0_9ASCO</name>
<evidence type="ECO:0000259" key="1">
    <source>
        <dbReference type="Pfam" id="PF00117"/>
    </source>
</evidence>
<keyword evidence="3" id="KW-1185">Reference proteome</keyword>
<proteinExistence type="predicted"/>
<dbReference type="Pfam" id="PF00117">
    <property type="entry name" value="GATase"/>
    <property type="match status" value="1"/>
</dbReference>
<dbReference type="AlphaFoldDB" id="A0A642V5B0"/>
<dbReference type="CDD" id="cd01741">
    <property type="entry name" value="GATase1_1"/>
    <property type="match status" value="1"/>
</dbReference>
<dbReference type="EMBL" id="SWFS01000179">
    <property type="protein sequence ID" value="KAA8915198.1"/>
    <property type="molecule type" value="Genomic_DNA"/>
</dbReference>
<dbReference type="PANTHER" id="PTHR42695:SF5">
    <property type="entry name" value="GLUTAMINE AMIDOTRANSFERASE YLR126C-RELATED"/>
    <property type="match status" value="1"/>
</dbReference>
<evidence type="ECO:0000313" key="3">
    <source>
        <dbReference type="Proteomes" id="UP000761534"/>
    </source>
</evidence>
<dbReference type="GO" id="GO:0005829">
    <property type="term" value="C:cytosol"/>
    <property type="evidence" value="ECO:0007669"/>
    <property type="project" value="TreeGrafter"/>
</dbReference>
<reference evidence="2" key="1">
    <citation type="journal article" date="2019" name="G3 (Bethesda)">
        <title>Genome Assemblies of Two Rare Opportunistic Yeast Pathogens: Diutina rugosa (syn. Candida rugosa) and Trichomonascus ciferrii (syn. Candida ciferrii).</title>
        <authorList>
            <person name="Mixao V."/>
            <person name="Saus E."/>
            <person name="Hansen A.P."/>
            <person name="Lass-Florl C."/>
            <person name="Gabaldon T."/>
        </authorList>
    </citation>
    <scope>NUCLEOTIDE SEQUENCE</scope>
    <source>
        <strain evidence="2">CBS 4856</strain>
    </source>
</reference>
<dbReference type="InterPro" id="IPR017926">
    <property type="entry name" value="GATASE"/>
</dbReference>